<accession>A0A133U7H0</accession>
<dbReference type="Pfam" id="PF00352">
    <property type="entry name" value="TBP"/>
    <property type="match status" value="2"/>
</dbReference>
<dbReference type="CDD" id="cd00652">
    <property type="entry name" value="TBP_TLF"/>
    <property type="match status" value="1"/>
</dbReference>
<keyword evidence="2 5" id="KW-0677">Repeat</keyword>
<name>A0A133U7H0_9EURY</name>
<dbReference type="InterPro" id="IPR000814">
    <property type="entry name" value="TBP"/>
</dbReference>
<evidence type="ECO:0000256" key="3">
    <source>
        <dbReference type="ARBA" id="ARBA00023125"/>
    </source>
</evidence>
<feature type="repeat" description="2" evidence="5">
    <location>
        <begin position="99"/>
        <end position="175"/>
    </location>
</feature>
<comment type="similarity">
    <text evidence="1 5">Belongs to the TBP family.</text>
</comment>
<dbReference type="AlphaFoldDB" id="A0A133U7H0"/>
<dbReference type="Gene3D" id="3.30.310.10">
    <property type="entry name" value="TATA-Binding Protein"/>
    <property type="match status" value="2"/>
</dbReference>
<gene>
    <name evidence="5" type="primary">tbp</name>
    <name evidence="6" type="ORF">AKJ62_01550</name>
</gene>
<dbReference type="EMBL" id="LHXL01000012">
    <property type="protein sequence ID" value="KXA90141.1"/>
    <property type="molecule type" value="Genomic_DNA"/>
</dbReference>
<evidence type="ECO:0000256" key="5">
    <source>
        <dbReference type="HAMAP-Rule" id="MF_00408"/>
    </source>
</evidence>
<evidence type="ECO:0000256" key="2">
    <source>
        <dbReference type="ARBA" id="ARBA00022737"/>
    </source>
</evidence>
<organism evidence="6 7">
    <name type="scientific">candidate division MSBL1 archaeon SCGC-AAA259D14</name>
    <dbReference type="NCBI Taxonomy" id="1698261"/>
    <lineage>
        <taxon>Archaea</taxon>
        <taxon>Methanobacteriati</taxon>
        <taxon>Methanobacteriota</taxon>
        <taxon>candidate division MSBL1</taxon>
    </lineage>
</organism>
<dbReference type="HAMAP" id="MF_00408">
    <property type="entry name" value="TATA_bind_prot_arch"/>
    <property type="match status" value="1"/>
</dbReference>
<keyword evidence="3 5" id="KW-0238">DNA-binding</keyword>
<proteinExistence type="inferred from homology"/>
<dbReference type="GO" id="GO:0003677">
    <property type="term" value="F:DNA binding"/>
    <property type="evidence" value="ECO:0007669"/>
    <property type="project" value="UniProtKB-KW"/>
</dbReference>
<dbReference type="InterPro" id="IPR012295">
    <property type="entry name" value="TBP_dom_sf"/>
</dbReference>
<comment type="caution">
    <text evidence="6">The sequence shown here is derived from an EMBL/GenBank/DDBJ whole genome shotgun (WGS) entry which is preliminary data.</text>
</comment>
<reference evidence="6 7" key="1">
    <citation type="journal article" date="2016" name="Sci. Rep.">
        <title>Metabolic traits of an uncultured archaeal lineage -MSBL1- from brine pools of the Red Sea.</title>
        <authorList>
            <person name="Mwirichia R."/>
            <person name="Alam I."/>
            <person name="Rashid M."/>
            <person name="Vinu M."/>
            <person name="Ba-Alawi W."/>
            <person name="Anthony Kamau A."/>
            <person name="Kamanda Ngugi D."/>
            <person name="Goker M."/>
            <person name="Klenk H.P."/>
            <person name="Bajic V."/>
            <person name="Stingl U."/>
        </authorList>
    </citation>
    <scope>NUCLEOTIDE SEQUENCE [LARGE SCALE GENOMIC DNA]</scope>
    <source>
        <strain evidence="6">SCGC-AAA259D14</strain>
    </source>
</reference>
<dbReference type="SUPFAM" id="SSF55945">
    <property type="entry name" value="TATA-box binding protein-like"/>
    <property type="match status" value="2"/>
</dbReference>
<dbReference type="GO" id="GO:0003700">
    <property type="term" value="F:DNA-binding transcription factor activity"/>
    <property type="evidence" value="ECO:0007669"/>
    <property type="project" value="UniProtKB-UniRule"/>
</dbReference>
<dbReference type="Proteomes" id="UP000070589">
    <property type="component" value="Unassembled WGS sequence"/>
</dbReference>
<dbReference type="PRINTS" id="PR00686">
    <property type="entry name" value="TIFACTORIID"/>
</dbReference>
<dbReference type="PANTHER" id="PTHR10126">
    <property type="entry name" value="TATA-BOX BINDING PROTEIN"/>
    <property type="match status" value="1"/>
</dbReference>
<evidence type="ECO:0000256" key="1">
    <source>
        <dbReference type="ARBA" id="ARBA00005560"/>
    </source>
</evidence>
<keyword evidence="4 5" id="KW-0804">Transcription</keyword>
<sequence>MVEAEYEINNVVLTVSYEDLELDLEKIASNLDEARYDPEVFPGVAYRTSKPKASFLIFASGEANCVGAKTVEGAEKAIEDLTEELQDLGFDVGEPEIEVQNMVASVDFHRRFDLEEIARNYHYAEYNPEVFPGLVFRWEGTNVAILLFVEGEGVCVGAKKKEKIEEAINRIEETVEPINS</sequence>
<evidence type="ECO:0000256" key="4">
    <source>
        <dbReference type="ARBA" id="ARBA00023163"/>
    </source>
</evidence>
<comment type="function">
    <text evidence="5">General factor that plays a role in the activation of archaeal genes transcribed by RNA polymerase. Binds specifically to the TATA box promoter element which lies close to the position of transcription initiation.</text>
</comment>
<dbReference type="GO" id="GO:0006352">
    <property type="term" value="P:DNA-templated transcription initiation"/>
    <property type="evidence" value="ECO:0007669"/>
    <property type="project" value="InterPro"/>
</dbReference>
<comment type="caution">
    <text evidence="5">Lacks conserved residue(s) required for the propagation of feature annotation.</text>
</comment>
<evidence type="ECO:0000313" key="6">
    <source>
        <dbReference type="EMBL" id="KXA90141.1"/>
    </source>
</evidence>
<keyword evidence="7" id="KW-1185">Reference proteome</keyword>
<evidence type="ECO:0000313" key="7">
    <source>
        <dbReference type="Proteomes" id="UP000070589"/>
    </source>
</evidence>
<keyword evidence="5" id="KW-0805">Transcription regulation</keyword>
<protein>
    <recommendedName>
        <fullName evidence="5">TATA-box-binding protein</fullName>
    </recommendedName>
    <alternativeName>
        <fullName evidence="5">Box A-binding protein</fullName>
        <shortName evidence="5">BAP</shortName>
    </alternativeName>
    <alternativeName>
        <fullName evidence="5">TATA sequence-binding protein</fullName>
        <shortName evidence="5">TBP</shortName>
    </alternativeName>
    <alternativeName>
        <fullName evidence="5">TATA-box factor</fullName>
    </alternativeName>
</protein>